<accession>A0A8H7Z1U0</accession>
<evidence type="ECO:0000313" key="1">
    <source>
        <dbReference type="EMBL" id="KAG5299655.1"/>
    </source>
</evidence>
<dbReference type="VEuPathDB" id="FungiDB:I7I52_10043"/>
<comment type="caution">
    <text evidence="1">The sequence shown here is derived from an EMBL/GenBank/DDBJ whole genome shotgun (WGS) entry which is preliminary data.</text>
</comment>
<protein>
    <submittedName>
        <fullName evidence="1">Uncharacterized protein</fullName>
    </submittedName>
</protein>
<evidence type="ECO:0000313" key="2">
    <source>
        <dbReference type="Proteomes" id="UP000670092"/>
    </source>
</evidence>
<proteinExistence type="predicted"/>
<gene>
    <name evidence="1" type="ORF">I7I52_10043</name>
</gene>
<organism evidence="1 2">
    <name type="scientific">Ajellomyces capsulatus</name>
    <name type="common">Darling's disease fungus</name>
    <name type="synonym">Histoplasma capsulatum</name>
    <dbReference type="NCBI Taxonomy" id="5037"/>
    <lineage>
        <taxon>Eukaryota</taxon>
        <taxon>Fungi</taxon>
        <taxon>Dikarya</taxon>
        <taxon>Ascomycota</taxon>
        <taxon>Pezizomycotina</taxon>
        <taxon>Eurotiomycetes</taxon>
        <taxon>Eurotiomycetidae</taxon>
        <taxon>Onygenales</taxon>
        <taxon>Ajellomycetaceae</taxon>
        <taxon>Histoplasma</taxon>
    </lineage>
</organism>
<sequence length="67" mass="7876">MHAYWTFGLGRTMQFSLLLYRDIYMDSLFSSSTMMIMMMGIDTGDKGWRSSGFAKLVWWFFSRPGQV</sequence>
<dbReference type="Proteomes" id="UP000670092">
    <property type="component" value="Unassembled WGS sequence"/>
</dbReference>
<reference evidence="1 2" key="1">
    <citation type="submission" date="2021-01" db="EMBL/GenBank/DDBJ databases">
        <title>Chromosome-level genome assembly of a human fungal pathogen reveals clustering of transcriptionally co-regulated genes.</title>
        <authorList>
            <person name="Voorhies M."/>
            <person name="Cohen S."/>
            <person name="Shea T.P."/>
            <person name="Petrus S."/>
            <person name="Munoz J.F."/>
            <person name="Poplawski S."/>
            <person name="Goldman W.E."/>
            <person name="Michael T."/>
            <person name="Cuomo C.A."/>
            <person name="Sil A."/>
            <person name="Beyhan S."/>
        </authorList>
    </citation>
    <scope>NUCLEOTIDE SEQUENCE [LARGE SCALE GENOMIC DNA]</scope>
    <source>
        <strain evidence="1 2">G184AR</strain>
    </source>
</reference>
<dbReference type="AlphaFoldDB" id="A0A8H7Z1U0"/>
<dbReference type="EMBL" id="JAEVHI010000002">
    <property type="protein sequence ID" value="KAG5299655.1"/>
    <property type="molecule type" value="Genomic_DNA"/>
</dbReference>
<name>A0A8H7Z1U0_AJECA</name>